<keyword evidence="3" id="KW-1185">Reference proteome</keyword>
<reference evidence="2 3" key="1">
    <citation type="journal article" date="2018" name="Mol. Plant">
        <title>The genome of Artemisia annua provides insight into the evolution of Asteraceae family and artemisinin biosynthesis.</title>
        <authorList>
            <person name="Shen Q."/>
            <person name="Zhang L."/>
            <person name="Liao Z."/>
            <person name="Wang S."/>
            <person name="Yan T."/>
            <person name="Shi P."/>
            <person name="Liu M."/>
            <person name="Fu X."/>
            <person name="Pan Q."/>
            <person name="Wang Y."/>
            <person name="Lv Z."/>
            <person name="Lu X."/>
            <person name="Zhang F."/>
            <person name="Jiang W."/>
            <person name="Ma Y."/>
            <person name="Chen M."/>
            <person name="Hao X."/>
            <person name="Li L."/>
            <person name="Tang Y."/>
            <person name="Lv G."/>
            <person name="Zhou Y."/>
            <person name="Sun X."/>
            <person name="Brodelius P.E."/>
            <person name="Rose J.K.C."/>
            <person name="Tang K."/>
        </authorList>
    </citation>
    <scope>NUCLEOTIDE SEQUENCE [LARGE SCALE GENOMIC DNA]</scope>
    <source>
        <strain evidence="3">cv. Huhao1</strain>
        <tissue evidence="2">Leaf</tissue>
    </source>
</reference>
<accession>A0A2U1NMF7</accession>
<dbReference type="EMBL" id="PKPP01002525">
    <property type="protein sequence ID" value="PWA74697.1"/>
    <property type="molecule type" value="Genomic_DNA"/>
</dbReference>
<evidence type="ECO:0000256" key="1">
    <source>
        <dbReference type="SAM" id="Phobius"/>
    </source>
</evidence>
<proteinExistence type="predicted"/>
<name>A0A2U1NMF7_ARTAN</name>
<sequence length="357" mass="41874">MVAEEMESSGISRGQAFSKIYNEFYMKEVKEIHKLNFRKQLAEVELFIVSEQPSSDIPTKGWTKEMVEFYDVRVAELSKSGKISSKKNCIFARRLWERLKNMAKLNDCSNIWAEIISCIANKPASNTVWSMTQRLVFGAAVYFIWQEKNSRLFSGVERSEDSLFMIIVESVRMRLMGLNMKVTSDVINASVIWKFPIDNNLKYKRMLEELYSNEKELCTTAKYLDLDCADYVLEGDWFGHLVHKELCTIAKWLDLDCANYVVFFSIYKFLMELFELTNHIHMYEIPYTLFPCSRFFHQGFVGQGFLMRYGLWVITYLVFILFKDCTRSSDLTEPVFTWSMLVQDICFGLLAWWIDDG</sequence>
<evidence type="ECO:0000313" key="2">
    <source>
        <dbReference type="EMBL" id="PWA74697.1"/>
    </source>
</evidence>
<keyword evidence="1" id="KW-0812">Transmembrane</keyword>
<feature type="transmembrane region" description="Helical" evidence="1">
    <location>
        <begin position="300"/>
        <end position="322"/>
    </location>
</feature>
<keyword evidence="1" id="KW-0472">Membrane</keyword>
<organism evidence="2 3">
    <name type="scientific">Artemisia annua</name>
    <name type="common">Sweet wormwood</name>
    <dbReference type="NCBI Taxonomy" id="35608"/>
    <lineage>
        <taxon>Eukaryota</taxon>
        <taxon>Viridiplantae</taxon>
        <taxon>Streptophyta</taxon>
        <taxon>Embryophyta</taxon>
        <taxon>Tracheophyta</taxon>
        <taxon>Spermatophyta</taxon>
        <taxon>Magnoliopsida</taxon>
        <taxon>eudicotyledons</taxon>
        <taxon>Gunneridae</taxon>
        <taxon>Pentapetalae</taxon>
        <taxon>asterids</taxon>
        <taxon>campanulids</taxon>
        <taxon>Asterales</taxon>
        <taxon>Asteraceae</taxon>
        <taxon>Asteroideae</taxon>
        <taxon>Anthemideae</taxon>
        <taxon>Artemisiinae</taxon>
        <taxon>Artemisia</taxon>
    </lineage>
</organism>
<evidence type="ECO:0000313" key="3">
    <source>
        <dbReference type="Proteomes" id="UP000245207"/>
    </source>
</evidence>
<feature type="transmembrane region" description="Helical" evidence="1">
    <location>
        <begin position="334"/>
        <end position="354"/>
    </location>
</feature>
<dbReference type="AlphaFoldDB" id="A0A2U1NMF7"/>
<keyword evidence="1" id="KW-1133">Transmembrane helix</keyword>
<dbReference type="Proteomes" id="UP000245207">
    <property type="component" value="Unassembled WGS sequence"/>
</dbReference>
<protein>
    <submittedName>
        <fullName evidence="2">Phytosulfokine</fullName>
    </submittedName>
</protein>
<gene>
    <name evidence="2" type="ORF">CTI12_AA251260</name>
</gene>
<comment type="caution">
    <text evidence="2">The sequence shown here is derived from an EMBL/GenBank/DDBJ whole genome shotgun (WGS) entry which is preliminary data.</text>
</comment>